<dbReference type="AlphaFoldDB" id="A0A7C1GPI8"/>
<dbReference type="Gene3D" id="1.20.1260.10">
    <property type="match status" value="1"/>
</dbReference>
<evidence type="ECO:0000313" key="2">
    <source>
        <dbReference type="EMBL" id="HDP76839.1"/>
    </source>
</evidence>
<comment type="caution">
    <text evidence="2">The sequence shown here is derived from an EMBL/GenBank/DDBJ whole genome shotgun (WGS) entry which is preliminary data.</text>
</comment>
<protein>
    <recommendedName>
        <fullName evidence="1">Rubrerythrin diiron-binding domain-containing protein</fullName>
    </recommendedName>
</protein>
<dbReference type="GO" id="GO:0016491">
    <property type="term" value="F:oxidoreductase activity"/>
    <property type="evidence" value="ECO:0007669"/>
    <property type="project" value="InterPro"/>
</dbReference>
<dbReference type="EMBL" id="DSBT01000046">
    <property type="protein sequence ID" value="HDP76839.1"/>
    <property type="molecule type" value="Genomic_DNA"/>
</dbReference>
<dbReference type="InterPro" id="IPR003251">
    <property type="entry name" value="Rr_diiron-bd_dom"/>
</dbReference>
<dbReference type="Proteomes" id="UP000886198">
    <property type="component" value="Unassembled WGS sequence"/>
</dbReference>
<dbReference type="PANTHER" id="PTHR33531:SF7">
    <property type="entry name" value="HYPOTHETICAL MEMBRANE PROTEIN, CONSERVED"/>
    <property type="match status" value="1"/>
</dbReference>
<feature type="domain" description="Rubrerythrin diiron-binding" evidence="1">
    <location>
        <begin position="83"/>
        <end position="223"/>
    </location>
</feature>
<dbReference type="SUPFAM" id="SSF47240">
    <property type="entry name" value="Ferritin-like"/>
    <property type="match status" value="1"/>
</dbReference>
<name>A0A7C1GPI8_9BACT</name>
<dbReference type="InterPro" id="IPR009078">
    <property type="entry name" value="Ferritin-like_SF"/>
</dbReference>
<sequence>MENGKVSVIEMLFSPCLRRIISIKHLFSESSVKNIPRLPTTKVTLHLSGNTLSRNSFNEIITLEDKYDHEKGVSLMEAEELAVLKYALAREREGVKFYRERSKEIHIPEVKELFLELSEMEMDHVSFISKMIEDQSIGDEITFTHIEEKNIFQSRESLELKGISVDSLAGDLSALRIAYLIEKDFEDFYKQRAQESSKKEIKELFNMISNWEEDHKKTLLDLYESLMKDYWSAQRFEPLY</sequence>
<dbReference type="PANTHER" id="PTHR33531">
    <property type="entry name" value="RUBRERYTHRIN SUBFAMILY"/>
    <property type="match status" value="1"/>
</dbReference>
<dbReference type="Pfam" id="PF02915">
    <property type="entry name" value="Rubrerythrin"/>
    <property type="match status" value="1"/>
</dbReference>
<accession>A0A7C1GPI8</accession>
<organism evidence="2">
    <name type="scientific">Mesotoga infera</name>
    <dbReference type="NCBI Taxonomy" id="1236046"/>
    <lineage>
        <taxon>Bacteria</taxon>
        <taxon>Thermotogati</taxon>
        <taxon>Thermotogota</taxon>
        <taxon>Thermotogae</taxon>
        <taxon>Kosmotogales</taxon>
        <taxon>Kosmotogaceae</taxon>
        <taxon>Mesotoga</taxon>
    </lineage>
</organism>
<reference evidence="2" key="1">
    <citation type="journal article" date="2020" name="mSystems">
        <title>Genome- and Community-Level Interaction Insights into Carbon Utilization and Element Cycling Functions of Hydrothermarchaeota in Hydrothermal Sediment.</title>
        <authorList>
            <person name="Zhou Z."/>
            <person name="Liu Y."/>
            <person name="Xu W."/>
            <person name="Pan J."/>
            <person name="Luo Z.H."/>
            <person name="Li M."/>
        </authorList>
    </citation>
    <scope>NUCLEOTIDE SEQUENCE [LARGE SCALE GENOMIC DNA]</scope>
    <source>
        <strain evidence="2">SpSt-1179</strain>
    </source>
</reference>
<dbReference type="InterPro" id="IPR012347">
    <property type="entry name" value="Ferritin-like"/>
</dbReference>
<dbReference type="CDD" id="cd01045">
    <property type="entry name" value="Ferritin_like_AB"/>
    <property type="match status" value="1"/>
</dbReference>
<dbReference type="GO" id="GO:0046872">
    <property type="term" value="F:metal ion binding"/>
    <property type="evidence" value="ECO:0007669"/>
    <property type="project" value="InterPro"/>
</dbReference>
<proteinExistence type="predicted"/>
<gene>
    <name evidence="2" type="ORF">ENN47_01375</name>
</gene>
<evidence type="ECO:0000259" key="1">
    <source>
        <dbReference type="Pfam" id="PF02915"/>
    </source>
</evidence>